<gene>
    <name evidence="16" type="ORF">LG219_13905</name>
</gene>
<accession>A0ABS8BNQ3</accession>
<evidence type="ECO:0000256" key="13">
    <source>
        <dbReference type="ARBA" id="ARBA00043832"/>
    </source>
</evidence>
<dbReference type="SUPFAM" id="SSF53254">
    <property type="entry name" value="Phosphoglycerate mutase-like"/>
    <property type="match status" value="1"/>
</dbReference>
<comment type="catalytic activity">
    <reaction evidence="13">
        <text>(2R)-2,3-bisphosphoglycerate + H2O = (2R)-2-phosphoglycerate + phosphate</text>
        <dbReference type="Rhea" id="RHEA:27381"/>
        <dbReference type="ChEBI" id="CHEBI:15377"/>
        <dbReference type="ChEBI" id="CHEBI:43474"/>
        <dbReference type="ChEBI" id="CHEBI:58248"/>
        <dbReference type="ChEBI" id="CHEBI:58289"/>
        <dbReference type="EC" id="3.1.3.80"/>
    </reaction>
    <physiologicalReaction direction="left-to-right" evidence="13">
        <dbReference type="Rhea" id="RHEA:27382"/>
    </physiologicalReaction>
</comment>
<dbReference type="Gene3D" id="3.40.50.1240">
    <property type="entry name" value="Phosphoglycerate mutase-like"/>
    <property type="match status" value="1"/>
</dbReference>
<reference evidence="16 17" key="1">
    <citation type="submission" date="2021-10" db="EMBL/GenBank/DDBJ databases">
        <authorList>
            <person name="Chen M."/>
        </authorList>
    </citation>
    <scope>NUCLEOTIDE SEQUENCE [LARGE SCALE GENOMIC DNA]</scope>
    <source>
        <strain evidence="16 17">H3-26</strain>
    </source>
</reference>
<keyword evidence="8" id="KW-0472">Membrane</keyword>
<evidence type="ECO:0000256" key="6">
    <source>
        <dbReference type="ARBA" id="ARBA00022729"/>
    </source>
</evidence>
<evidence type="ECO:0000256" key="3">
    <source>
        <dbReference type="ARBA" id="ARBA00012976"/>
    </source>
</evidence>
<dbReference type="Proteomes" id="UP001198034">
    <property type="component" value="Unassembled WGS sequence"/>
</dbReference>
<dbReference type="PANTHER" id="PTHR20963:SF8">
    <property type="entry name" value="MULTIPLE INOSITOL POLYPHOSPHATE PHOSPHATASE 1"/>
    <property type="match status" value="1"/>
</dbReference>
<dbReference type="InterPro" id="IPR000560">
    <property type="entry name" value="His_Pase_clade-2"/>
</dbReference>
<dbReference type="PANTHER" id="PTHR20963">
    <property type="entry name" value="MULTIPLE INOSITOL POLYPHOSPHATE PHOSPHATASE-RELATED"/>
    <property type="match status" value="1"/>
</dbReference>
<comment type="catalytic activity">
    <reaction evidence="10">
        <text>1D-myo-inositol 1,2,5,6-tetrakisphosphate + H2O = 1D-myo-inositol 1,2,6-trisphosphate + phosphate</text>
        <dbReference type="Rhea" id="RHEA:77119"/>
        <dbReference type="ChEBI" id="CHEBI:15377"/>
        <dbReference type="ChEBI" id="CHEBI:43474"/>
        <dbReference type="ChEBI" id="CHEBI:195535"/>
        <dbReference type="ChEBI" id="CHEBI:195537"/>
        <dbReference type="EC" id="3.1.3.62"/>
    </reaction>
    <physiologicalReaction direction="left-to-right" evidence="10">
        <dbReference type="Rhea" id="RHEA:77120"/>
    </physiologicalReaction>
</comment>
<comment type="similarity">
    <text evidence="2">Belongs to the histidine acid phosphatase family. MINPP1 subfamily.</text>
</comment>
<dbReference type="EC" id="3.1.3.62" evidence="4"/>
<evidence type="ECO:0000256" key="1">
    <source>
        <dbReference type="ARBA" id="ARBA00004370"/>
    </source>
</evidence>
<name>A0ABS8BNQ3_9NEIS</name>
<keyword evidence="6 15" id="KW-0732">Signal</keyword>
<feature type="region of interest" description="Disordered" evidence="14">
    <location>
        <begin position="32"/>
        <end position="54"/>
    </location>
</feature>
<comment type="subcellular location">
    <subcellularLocation>
        <location evidence="1">Membrane</location>
    </subcellularLocation>
</comment>
<evidence type="ECO:0000256" key="5">
    <source>
        <dbReference type="ARBA" id="ARBA00018097"/>
    </source>
</evidence>
<comment type="catalytic activity">
    <reaction evidence="11">
        <text>1D-myo-inositol 1,2,4,5,6-pentakisphosphate + H2O = 1D-myo-inositol 1,2,5,6-tetrakisphosphate + phosphate</text>
        <dbReference type="Rhea" id="RHEA:77115"/>
        <dbReference type="ChEBI" id="CHEBI:15377"/>
        <dbReference type="ChEBI" id="CHEBI:43474"/>
        <dbReference type="ChEBI" id="CHEBI:57798"/>
        <dbReference type="ChEBI" id="CHEBI:195535"/>
        <dbReference type="EC" id="3.1.3.62"/>
    </reaction>
    <physiologicalReaction direction="left-to-right" evidence="11">
        <dbReference type="Rhea" id="RHEA:77116"/>
    </physiologicalReaction>
</comment>
<dbReference type="EMBL" id="JAJAWG010000013">
    <property type="protein sequence ID" value="MCB5197355.1"/>
    <property type="molecule type" value="Genomic_DNA"/>
</dbReference>
<evidence type="ECO:0000256" key="9">
    <source>
        <dbReference type="ARBA" id="ARBA00031642"/>
    </source>
</evidence>
<protein>
    <recommendedName>
        <fullName evidence="5">Multiple inositol polyphosphate phosphatase 1</fullName>
        <ecNumber evidence="4">3.1.3.62</ecNumber>
        <ecNumber evidence="3">3.1.3.80</ecNumber>
    </recommendedName>
    <alternativeName>
        <fullName evidence="9">2,3-bisphosphoglycerate 3-phosphatase</fullName>
    </alternativeName>
</protein>
<sequence length="724" mass="77908">MPALFLVVQFKRTAMALLVSAALAACGGGSAGGSGDSTSPLPSLAPTASPKPTEAPVVSAGVVLGSYFRNAKVCFDENNNGQCDGNEVSTRTDNNGQFKLSGSRSALVAEIGLDAKRYDPDTKTETALTQPLILRAPKEWPTTISLHTTSVVSEMENQGLSFDDAVKKVANAVAVPANKLLADFNLETDAGNKAALKAASDDGIRRIQAAIASKSADSDLKKLLAESTQTDRYYQTKTPYRPQQDRASYEAAPAGFNVVNTQLIARHGSRGLSSLKYDLAVYNMWSKAKEEGALTPLGEKLGADVLKIMKANFLLGYNVAGISKPGYGNETQVGIEEHQQLAVRMLQRQPDFWQQVINTANSTPRKIIFVTSGVDRAVDSGNYFVQALAQQNAALAGLIDKPAAPGPYPDNGTAVSQAAGTNHFLLYFHKLQKTTDLVSDVKNPLYRTYLDSQAYQAFKDDGDLLAKQKALFGTVEAKAAGRAILERLFTKAFVDKIDAGNYSFANTGTLSYVSDDGKLSSTLTGDGKAKIASLADAGSLMYELYVIAPAMRAEAGVDFIPYLPAAQARYFAALNDASDFYDKGPSITEKGDITSKMAQILVDDVFKEVDEVVSHRSNNAAKIRFAHAEIIIPLATRIGLKNAVQQTPLAQTFSYANNPWRGEAISPMAANMQWDVYQNGAGKVLVKMLYNEKETDFKAACDSAKISPTSKFYDFAALKTCYGY</sequence>
<keyword evidence="7" id="KW-0378">Hydrolase</keyword>
<dbReference type="InterPro" id="IPR029033">
    <property type="entry name" value="His_PPase_superfam"/>
</dbReference>
<evidence type="ECO:0000313" key="16">
    <source>
        <dbReference type="EMBL" id="MCB5197355.1"/>
    </source>
</evidence>
<evidence type="ECO:0000313" key="17">
    <source>
        <dbReference type="Proteomes" id="UP001198034"/>
    </source>
</evidence>
<evidence type="ECO:0000256" key="14">
    <source>
        <dbReference type="SAM" id="MobiDB-lite"/>
    </source>
</evidence>
<comment type="caution">
    <text evidence="16">The sequence shown here is derived from an EMBL/GenBank/DDBJ whole genome shotgun (WGS) entry which is preliminary data.</text>
</comment>
<evidence type="ECO:0000256" key="4">
    <source>
        <dbReference type="ARBA" id="ARBA00013040"/>
    </source>
</evidence>
<evidence type="ECO:0000256" key="11">
    <source>
        <dbReference type="ARBA" id="ARBA00043671"/>
    </source>
</evidence>
<organism evidence="16 17">
    <name type="scientific">Deefgea salmonis</name>
    <dbReference type="NCBI Taxonomy" id="2875502"/>
    <lineage>
        <taxon>Bacteria</taxon>
        <taxon>Pseudomonadati</taxon>
        <taxon>Pseudomonadota</taxon>
        <taxon>Betaproteobacteria</taxon>
        <taxon>Neisseriales</taxon>
        <taxon>Chitinibacteraceae</taxon>
        <taxon>Deefgea</taxon>
    </lineage>
</organism>
<evidence type="ECO:0000256" key="8">
    <source>
        <dbReference type="ARBA" id="ARBA00023136"/>
    </source>
</evidence>
<feature type="compositionally biased region" description="Low complexity" evidence="14">
    <location>
        <begin position="37"/>
        <end position="50"/>
    </location>
</feature>
<evidence type="ECO:0000256" key="12">
    <source>
        <dbReference type="ARBA" id="ARBA00043691"/>
    </source>
</evidence>
<evidence type="ECO:0000256" key="7">
    <source>
        <dbReference type="ARBA" id="ARBA00022801"/>
    </source>
</evidence>
<evidence type="ECO:0000256" key="15">
    <source>
        <dbReference type="SAM" id="SignalP"/>
    </source>
</evidence>
<dbReference type="Pfam" id="PF00328">
    <property type="entry name" value="His_Phos_2"/>
    <property type="match status" value="1"/>
</dbReference>
<dbReference type="RefSeq" id="WP_226765055.1">
    <property type="nucleotide sequence ID" value="NZ_JAJAWG010000013.1"/>
</dbReference>
<keyword evidence="17" id="KW-1185">Reference proteome</keyword>
<evidence type="ECO:0000256" key="2">
    <source>
        <dbReference type="ARBA" id="ARBA00008422"/>
    </source>
</evidence>
<comment type="catalytic activity">
    <reaction evidence="12">
        <text>1D-myo-inositol hexakisphosphate + H2O = 1D-myo-inositol 1,2,4,5,6-pentakisphosphate + phosphate</text>
        <dbReference type="Rhea" id="RHEA:16989"/>
        <dbReference type="ChEBI" id="CHEBI:15377"/>
        <dbReference type="ChEBI" id="CHEBI:43474"/>
        <dbReference type="ChEBI" id="CHEBI:57798"/>
        <dbReference type="ChEBI" id="CHEBI:58130"/>
        <dbReference type="EC" id="3.1.3.62"/>
    </reaction>
    <physiologicalReaction direction="left-to-right" evidence="12">
        <dbReference type="Rhea" id="RHEA:16990"/>
    </physiologicalReaction>
</comment>
<feature type="chain" id="PRO_5045877220" description="Multiple inositol polyphosphate phosphatase 1" evidence="15">
    <location>
        <begin position="25"/>
        <end position="724"/>
    </location>
</feature>
<proteinExistence type="inferred from homology"/>
<feature type="signal peptide" evidence="15">
    <location>
        <begin position="1"/>
        <end position="24"/>
    </location>
</feature>
<dbReference type="EC" id="3.1.3.80" evidence="3"/>
<evidence type="ECO:0000256" key="10">
    <source>
        <dbReference type="ARBA" id="ARBA00043668"/>
    </source>
</evidence>